<feature type="transmembrane region" description="Helical" evidence="1">
    <location>
        <begin position="29"/>
        <end position="51"/>
    </location>
</feature>
<evidence type="ECO:0000313" key="3">
    <source>
        <dbReference type="Proteomes" id="UP000282311"/>
    </source>
</evidence>
<name>A0A3B0BXX6_9BACL</name>
<evidence type="ECO:0000256" key="1">
    <source>
        <dbReference type="SAM" id="Phobius"/>
    </source>
</evidence>
<keyword evidence="1" id="KW-1133">Transmembrane helix</keyword>
<dbReference type="RefSeq" id="WP_120749788.1">
    <property type="nucleotide sequence ID" value="NZ_RBAH01000020.1"/>
</dbReference>
<feature type="transmembrane region" description="Helical" evidence="1">
    <location>
        <begin position="130"/>
        <end position="149"/>
    </location>
</feature>
<dbReference type="EMBL" id="RBAH01000020">
    <property type="protein sequence ID" value="RKN77079.1"/>
    <property type="molecule type" value="Genomic_DNA"/>
</dbReference>
<evidence type="ECO:0000313" key="2">
    <source>
        <dbReference type="EMBL" id="RKN77079.1"/>
    </source>
</evidence>
<dbReference type="AlphaFoldDB" id="A0A3B0BXX6"/>
<dbReference type="Proteomes" id="UP000282311">
    <property type="component" value="Unassembled WGS sequence"/>
</dbReference>
<feature type="transmembrane region" description="Helical" evidence="1">
    <location>
        <begin position="71"/>
        <end position="93"/>
    </location>
</feature>
<dbReference type="OrthoDB" id="2680642at2"/>
<accession>A0A3B0BXX6</accession>
<protein>
    <submittedName>
        <fullName evidence="2">Uncharacterized protein</fullName>
    </submittedName>
</protein>
<gene>
    <name evidence="2" type="ORF">D7M11_23940</name>
</gene>
<keyword evidence="1" id="KW-0812">Transmembrane</keyword>
<feature type="transmembrane region" description="Helical" evidence="1">
    <location>
        <begin position="207"/>
        <end position="232"/>
    </location>
</feature>
<reference evidence="2 3" key="1">
    <citation type="journal article" date="2007" name="Int. J. Syst. Evol. Microbiol.">
        <title>Paenibacillus ginsengarvi sp. nov., isolated from soil from ginseng cultivation.</title>
        <authorList>
            <person name="Yoon M.H."/>
            <person name="Ten L.N."/>
            <person name="Im W.T."/>
        </authorList>
    </citation>
    <scope>NUCLEOTIDE SEQUENCE [LARGE SCALE GENOMIC DNA]</scope>
    <source>
        <strain evidence="2 3">KCTC 13059</strain>
    </source>
</reference>
<organism evidence="2 3">
    <name type="scientific">Paenibacillus ginsengarvi</name>
    <dbReference type="NCBI Taxonomy" id="400777"/>
    <lineage>
        <taxon>Bacteria</taxon>
        <taxon>Bacillati</taxon>
        <taxon>Bacillota</taxon>
        <taxon>Bacilli</taxon>
        <taxon>Bacillales</taxon>
        <taxon>Paenibacillaceae</taxon>
        <taxon>Paenibacillus</taxon>
    </lineage>
</organism>
<sequence length="431" mass="50337">MTTNNKINNNRPTILGFIISIFSSIKEHYIIFSVVSLAISFLYVQGLNGPFIGLELFTDVQVALPISRQTIVLNGVYFIVKLLFAFMLSYILWTTKHYLKDKLNQFRIKPFNSYIANKLIIIVQNDFGKIYICIIMLLAVLPTLLFVLVPPDFLIQYVNSFFIGYYTVSFFFFISVFFYLKNKVENVTKLINIDLNNIYYLENRVHYLFIIVLFLLITLAFSFSFQFFGVLFQAHKINNIERAGNSYKMADVFIKNERSSYLFIDLSKDFFIGYNTSQGKTEIIPIKSIEKIEVWNANPKVKILKLSDINNLNNSVIECVKNYYKHRLEKPSAELYVSLLSERFYGEKNYIATSILQKIWDTEGKYAGIEIKEFYGYELSEPVLTKSGYEVYALEYWKDVDRYTKFVLTIENGAWKVDSVEIVKPFKFTLS</sequence>
<comment type="caution">
    <text evidence="2">The sequence shown here is derived from an EMBL/GenBank/DDBJ whole genome shotgun (WGS) entry which is preliminary data.</text>
</comment>
<proteinExistence type="predicted"/>
<keyword evidence="1" id="KW-0472">Membrane</keyword>
<keyword evidence="3" id="KW-1185">Reference proteome</keyword>
<feature type="transmembrane region" description="Helical" evidence="1">
    <location>
        <begin position="161"/>
        <end position="180"/>
    </location>
</feature>